<evidence type="ECO:0000313" key="10">
    <source>
        <dbReference type="Proteomes" id="UP001237642"/>
    </source>
</evidence>
<keyword evidence="4" id="KW-0238">DNA-binding</keyword>
<dbReference type="GO" id="GO:0003700">
    <property type="term" value="F:DNA-binding transcription factor activity"/>
    <property type="evidence" value="ECO:0007669"/>
    <property type="project" value="InterPro"/>
</dbReference>
<evidence type="ECO:0000313" key="9">
    <source>
        <dbReference type="EMBL" id="KAK1378159.1"/>
    </source>
</evidence>
<dbReference type="CDD" id="cd00018">
    <property type="entry name" value="AP2"/>
    <property type="match status" value="1"/>
</dbReference>
<dbReference type="AlphaFoldDB" id="A0AAD8I2X7"/>
<evidence type="ECO:0000256" key="7">
    <source>
        <dbReference type="SAM" id="MobiDB-lite"/>
    </source>
</evidence>
<dbReference type="InterPro" id="IPR016177">
    <property type="entry name" value="DNA-bd_dom_sf"/>
</dbReference>
<sequence>MALFSPSSSSNTYTEHKTHTTIFTPPLHPPKIIRIHVADPDATDSSGDENDTSFSKPRKIRKYINQITIQPSSTPQNNATHVINSVETPLPAVENPCRKTQKVAGKSRTAKKKTNTGNTYRGVRQRRWGTWAAEIRDPVGRVRLWLGTYKTAEEAAMVYDHAAILLRGPHAITNFGQSPGKCESTKCLESARNETGDKSVSENFSGSDDLFSKKDPVCDPVKEVFDPMNFRMFDFEKECNIMFGGSMSDVFGSDLLVSLCDDI</sequence>
<dbReference type="FunFam" id="3.30.730.10:FF:000001">
    <property type="entry name" value="Ethylene-responsive transcription factor 2"/>
    <property type="match status" value="1"/>
</dbReference>
<dbReference type="PANTHER" id="PTHR31194:SF218">
    <property type="entry name" value="AP2_ERF DOMAIN-CONTAINING PROTEIN"/>
    <property type="match status" value="1"/>
</dbReference>
<organism evidence="9 10">
    <name type="scientific">Heracleum sosnowskyi</name>
    <dbReference type="NCBI Taxonomy" id="360622"/>
    <lineage>
        <taxon>Eukaryota</taxon>
        <taxon>Viridiplantae</taxon>
        <taxon>Streptophyta</taxon>
        <taxon>Embryophyta</taxon>
        <taxon>Tracheophyta</taxon>
        <taxon>Spermatophyta</taxon>
        <taxon>Magnoliopsida</taxon>
        <taxon>eudicotyledons</taxon>
        <taxon>Gunneridae</taxon>
        <taxon>Pentapetalae</taxon>
        <taxon>asterids</taxon>
        <taxon>campanulids</taxon>
        <taxon>Apiales</taxon>
        <taxon>Apiaceae</taxon>
        <taxon>Apioideae</taxon>
        <taxon>apioid superclade</taxon>
        <taxon>Tordylieae</taxon>
        <taxon>Tordyliinae</taxon>
        <taxon>Heracleum</taxon>
    </lineage>
</organism>
<dbReference type="PRINTS" id="PR00367">
    <property type="entry name" value="ETHRSPELEMNT"/>
</dbReference>
<keyword evidence="10" id="KW-1185">Reference proteome</keyword>
<dbReference type="SUPFAM" id="SSF54171">
    <property type="entry name" value="DNA-binding domain"/>
    <property type="match status" value="1"/>
</dbReference>
<feature type="domain" description="AP2/ERF" evidence="8">
    <location>
        <begin position="119"/>
        <end position="176"/>
    </location>
</feature>
<evidence type="ECO:0000256" key="3">
    <source>
        <dbReference type="ARBA" id="ARBA00023015"/>
    </source>
</evidence>
<gene>
    <name evidence="9" type="ORF">POM88_024903</name>
</gene>
<keyword evidence="3" id="KW-0805">Transcription regulation</keyword>
<evidence type="ECO:0000259" key="8">
    <source>
        <dbReference type="PROSITE" id="PS51032"/>
    </source>
</evidence>
<keyword evidence="2" id="KW-0611">Plant defense</keyword>
<dbReference type="Proteomes" id="UP001237642">
    <property type="component" value="Unassembled WGS sequence"/>
</dbReference>
<feature type="compositionally biased region" description="Polar residues" evidence="7">
    <location>
        <begin position="1"/>
        <end position="13"/>
    </location>
</feature>
<reference evidence="9" key="2">
    <citation type="submission" date="2023-05" db="EMBL/GenBank/DDBJ databases">
        <authorList>
            <person name="Schelkunov M.I."/>
        </authorList>
    </citation>
    <scope>NUCLEOTIDE SEQUENCE</scope>
    <source>
        <strain evidence="9">Hsosn_3</strain>
        <tissue evidence="9">Leaf</tissue>
    </source>
</reference>
<accession>A0AAD8I2X7</accession>
<comment type="caution">
    <text evidence="9">The sequence shown here is derived from an EMBL/GenBank/DDBJ whole genome shotgun (WGS) entry which is preliminary data.</text>
</comment>
<keyword evidence="5" id="KW-0804">Transcription</keyword>
<feature type="region of interest" description="Disordered" evidence="7">
    <location>
        <begin position="1"/>
        <end position="28"/>
    </location>
</feature>
<dbReference type="PROSITE" id="PS51032">
    <property type="entry name" value="AP2_ERF"/>
    <property type="match status" value="1"/>
</dbReference>
<dbReference type="InterPro" id="IPR036955">
    <property type="entry name" value="AP2/ERF_dom_sf"/>
</dbReference>
<dbReference type="GO" id="GO:0003677">
    <property type="term" value="F:DNA binding"/>
    <property type="evidence" value="ECO:0007669"/>
    <property type="project" value="UniProtKB-KW"/>
</dbReference>
<dbReference type="Gene3D" id="3.30.730.10">
    <property type="entry name" value="AP2/ERF domain"/>
    <property type="match status" value="1"/>
</dbReference>
<evidence type="ECO:0000256" key="5">
    <source>
        <dbReference type="ARBA" id="ARBA00023163"/>
    </source>
</evidence>
<dbReference type="Pfam" id="PF00847">
    <property type="entry name" value="AP2"/>
    <property type="match status" value="1"/>
</dbReference>
<dbReference type="GO" id="GO:0005634">
    <property type="term" value="C:nucleus"/>
    <property type="evidence" value="ECO:0007669"/>
    <property type="project" value="UniProtKB-SubCell"/>
</dbReference>
<evidence type="ECO:0000256" key="6">
    <source>
        <dbReference type="ARBA" id="ARBA00023242"/>
    </source>
</evidence>
<dbReference type="PANTHER" id="PTHR31194">
    <property type="entry name" value="SHN SHINE , DNA BINDING / TRANSCRIPTION FACTOR"/>
    <property type="match status" value="1"/>
</dbReference>
<evidence type="ECO:0000256" key="1">
    <source>
        <dbReference type="ARBA" id="ARBA00004123"/>
    </source>
</evidence>
<comment type="subcellular location">
    <subcellularLocation>
        <location evidence="1">Nucleus</location>
    </subcellularLocation>
</comment>
<dbReference type="EMBL" id="JAUIZM010000006">
    <property type="protein sequence ID" value="KAK1378159.1"/>
    <property type="molecule type" value="Genomic_DNA"/>
</dbReference>
<evidence type="ECO:0000256" key="2">
    <source>
        <dbReference type="ARBA" id="ARBA00022821"/>
    </source>
</evidence>
<proteinExistence type="predicted"/>
<evidence type="ECO:0000256" key="4">
    <source>
        <dbReference type="ARBA" id="ARBA00023125"/>
    </source>
</evidence>
<reference evidence="9" key="1">
    <citation type="submission" date="2023-02" db="EMBL/GenBank/DDBJ databases">
        <title>Genome of toxic invasive species Heracleum sosnowskyi carries increased number of genes despite the absence of recent whole-genome duplications.</title>
        <authorList>
            <person name="Schelkunov M."/>
            <person name="Shtratnikova V."/>
            <person name="Makarenko M."/>
            <person name="Klepikova A."/>
            <person name="Omelchenko D."/>
            <person name="Novikova G."/>
            <person name="Obukhova E."/>
            <person name="Bogdanov V."/>
            <person name="Penin A."/>
            <person name="Logacheva M."/>
        </authorList>
    </citation>
    <scope>NUCLEOTIDE SEQUENCE</scope>
    <source>
        <strain evidence="9">Hsosn_3</strain>
        <tissue evidence="9">Leaf</tissue>
    </source>
</reference>
<dbReference type="SMART" id="SM00380">
    <property type="entry name" value="AP2"/>
    <property type="match status" value="1"/>
</dbReference>
<dbReference type="GO" id="GO:0006952">
    <property type="term" value="P:defense response"/>
    <property type="evidence" value="ECO:0007669"/>
    <property type="project" value="UniProtKB-KW"/>
</dbReference>
<keyword evidence="6" id="KW-0539">Nucleus</keyword>
<protein>
    <submittedName>
        <fullName evidence="9">Ethylene-responsive transcription factor CRF4-like</fullName>
    </submittedName>
</protein>
<name>A0AAD8I2X7_9APIA</name>
<dbReference type="InterPro" id="IPR001471">
    <property type="entry name" value="AP2/ERF_dom"/>
</dbReference>
<dbReference type="InterPro" id="IPR050913">
    <property type="entry name" value="AP2/ERF_ERF"/>
</dbReference>